<keyword evidence="2" id="KW-1185">Reference proteome</keyword>
<comment type="caution">
    <text evidence="1">The sequence shown here is derived from an EMBL/GenBank/DDBJ whole genome shotgun (WGS) entry which is preliminary data.</text>
</comment>
<proteinExistence type="predicted"/>
<gene>
    <name evidence="1" type="ORF">K0U00_13710</name>
</gene>
<evidence type="ECO:0000313" key="1">
    <source>
        <dbReference type="EMBL" id="MBW7455092.1"/>
    </source>
</evidence>
<organism evidence="1 2">
    <name type="scientific">Paenibacillus sepulcri</name>
    <dbReference type="NCBI Taxonomy" id="359917"/>
    <lineage>
        <taxon>Bacteria</taxon>
        <taxon>Bacillati</taxon>
        <taxon>Bacillota</taxon>
        <taxon>Bacilli</taxon>
        <taxon>Bacillales</taxon>
        <taxon>Paenibacillaceae</taxon>
        <taxon>Paenibacillus</taxon>
    </lineage>
</organism>
<name>A0ABS7C2F7_9BACL</name>
<dbReference type="EMBL" id="JAHZIK010000301">
    <property type="protein sequence ID" value="MBW7455092.1"/>
    <property type="molecule type" value="Genomic_DNA"/>
</dbReference>
<feature type="non-terminal residue" evidence="1">
    <location>
        <position position="1"/>
    </location>
</feature>
<evidence type="ECO:0000313" key="2">
    <source>
        <dbReference type="Proteomes" id="UP001519887"/>
    </source>
</evidence>
<dbReference type="Proteomes" id="UP001519887">
    <property type="component" value="Unassembled WGS sequence"/>
</dbReference>
<dbReference type="Gene3D" id="3.40.190.10">
    <property type="entry name" value="Periplasmic binding protein-like II"/>
    <property type="match status" value="1"/>
</dbReference>
<protein>
    <submittedName>
        <fullName evidence="1">ABC transporter substrate-binding protein</fullName>
    </submittedName>
</protein>
<reference evidence="1 2" key="1">
    <citation type="submission" date="2021-07" db="EMBL/GenBank/DDBJ databases">
        <title>Paenibacillus radiodurans sp. nov., isolated from the southeastern edge of Tengger Desert.</title>
        <authorList>
            <person name="Zhang G."/>
        </authorList>
    </citation>
    <scope>NUCLEOTIDE SEQUENCE [LARGE SCALE GENOMIC DNA]</scope>
    <source>
        <strain evidence="1 2">CCM 7311</strain>
    </source>
</reference>
<sequence length="77" mass="8636">DADSHLLPPVPKTERESAELSAIMMDVTTLVDEMSLKIILGIEPVDACDAYVAQLKALHIDRAIEIQEKALERYNRM</sequence>
<accession>A0ABS7C2F7</accession>
<dbReference type="SUPFAM" id="SSF53850">
    <property type="entry name" value="Periplasmic binding protein-like II"/>
    <property type="match status" value="1"/>
</dbReference>